<comment type="caution">
    <text evidence="1">The sequence shown here is derived from an EMBL/GenBank/DDBJ whole genome shotgun (WGS) entry which is preliminary data.</text>
</comment>
<accession>A0A7J6RMJ2</accession>
<organism evidence="1 2">
    <name type="scientific">Perkinsus olseni</name>
    <name type="common">Perkinsus atlanticus</name>
    <dbReference type="NCBI Taxonomy" id="32597"/>
    <lineage>
        <taxon>Eukaryota</taxon>
        <taxon>Sar</taxon>
        <taxon>Alveolata</taxon>
        <taxon>Perkinsozoa</taxon>
        <taxon>Perkinsea</taxon>
        <taxon>Perkinsida</taxon>
        <taxon>Perkinsidae</taxon>
        <taxon>Perkinsus</taxon>
    </lineage>
</organism>
<dbReference type="InterPro" id="IPR043502">
    <property type="entry name" value="DNA/RNA_pol_sf"/>
</dbReference>
<evidence type="ECO:0000313" key="1">
    <source>
        <dbReference type="EMBL" id="KAF4722039.1"/>
    </source>
</evidence>
<evidence type="ECO:0000313" key="2">
    <source>
        <dbReference type="Proteomes" id="UP000574390"/>
    </source>
</evidence>
<feature type="non-terminal residue" evidence="1">
    <location>
        <position position="1"/>
    </location>
</feature>
<sequence>DNHPTTPCRIVLDYRVLNRYLLRGGRTQNDLQGTLLQLRGFRYFVASDISKAFCQMKASLHDLAYTNYTCIGDYTVLWSSVSFGTSSAPNFLECCTYDITTEADALRKAGATLTLSPLVDPYLYDDDTLAEVLLLPTPEAFDYIRQGPMVPKEF</sequence>
<gene>
    <name evidence="1" type="ORF">FOZ62_022187</name>
</gene>
<dbReference type="SUPFAM" id="SSF56672">
    <property type="entry name" value="DNA/RNA polymerases"/>
    <property type="match status" value="1"/>
</dbReference>
<feature type="non-terminal residue" evidence="1">
    <location>
        <position position="154"/>
    </location>
</feature>
<dbReference type="Proteomes" id="UP000574390">
    <property type="component" value="Unassembled WGS sequence"/>
</dbReference>
<protein>
    <submittedName>
        <fullName evidence="1">Uncharacterized protein</fullName>
    </submittedName>
</protein>
<name>A0A7J6RMJ2_PEROL</name>
<reference evidence="1 2" key="1">
    <citation type="submission" date="2020-04" db="EMBL/GenBank/DDBJ databases">
        <title>Perkinsus olseni comparative genomics.</title>
        <authorList>
            <person name="Bogema D.R."/>
        </authorList>
    </citation>
    <scope>NUCLEOTIDE SEQUENCE [LARGE SCALE GENOMIC DNA]</scope>
    <source>
        <strain evidence="1">ATCC PRA-205</strain>
    </source>
</reference>
<dbReference type="AlphaFoldDB" id="A0A7J6RMJ2"/>
<proteinExistence type="predicted"/>
<dbReference type="EMBL" id="JABANM010020914">
    <property type="protein sequence ID" value="KAF4722039.1"/>
    <property type="molecule type" value="Genomic_DNA"/>
</dbReference>